<proteinExistence type="predicted"/>
<dbReference type="Proteomes" id="UP001600943">
    <property type="component" value="Unassembled WGS sequence"/>
</dbReference>
<evidence type="ECO:0000313" key="3">
    <source>
        <dbReference type="Proteomes" id="UP001600943"/>
    </source>
</evidence>
<gene>
    <name evidence="2" type="ORF">K040078D81_10630</name>
</gene>
<sequence length="49" mass="5278">MTNAEVYTLCKVNMTERNCNEKQDQGIEGAKRDDPGTVGKPGGDIQAGH</sequence>
<dbReference type="EMBL" id="BAABYW010000001">
    <property type="protein sequence ID" value="GAA6406946.1"/>
    <property type="molecule type" value="Genomic_DNA"/>
</dbReference>
<keyword evidence="3" id="KW-1185">Reference proteome</keyword>
<protein>
    <submittedName>
        <fullName evidence="2">Uncharacterized protein</fullName>
    </submittedName>
</protein>
<reference evidence="2 3" key="1">
    <citation type="submission" date="2024-04" db="EMBL/GenBank/DDBJ databases">
        <title>Defined microbial consortia suppress multidrug-resistant proinflammatory Enterobacteriaceae via ecological control.</title>
        <authorList>
            <person name="Furuichi M."/>
            <person name="Kawaguchi T."/>
            <person name="Pust M."/>
            <person name="Yasuma K."/>
            <person name="Plichta D."/>
            <person name="Hasegawa N."/>
            <person name="Ohya T."/>
            <person name="Bhattarai S."/>
            <person name="Sasajima S."/>
            <person name="Aoto Y."/>
            <person name="Tuganbaev T."/>
            <person name="Yaginuma M."/>
            <person name="Ueda M."/>
            <person name="Okahashi N."/>
            <person name="Amafuji K."/>
            <person name="Kiridooshi Y."/>
            <person name="Sugita K."/>
            <person name="Strazar M."/>
            <person name="Skelly A."/>
            <person name="Suda W."/>
            <person name="Hattori M."/>
            <person name="Nakamoto N."/>
            <person name="Caballero S."/>
            <person name="Norman J."/>
            <person name="Olle B."/>
            <person name="Tanoue T."/>
            <person name="Arita M."/>
            <person name="Bucci V."/>
            <person name="Atarashi K."/>
            <person name="Xavier R."/>
            <person name="Honda K."/>
        </authorList>
    </citation>
    <scope>NUCLEOTIDE SEQUENCE [LARGE SCALE GENOMIC DNA]</scope>
    <source>
        <strain evidence="3">k04-0078-D8-1</strain>
    </source>
</reference>
<organism evidence="2 3">
    <name type="scientific">Blautia hominis</name>
    <dbReference type="NCBI Taxonomy" id="2025493"/>
    <lineage>
        <taxon>Bacteria</taxon>
        <taxon>Bacillati</taxon>
        <taxon>Bacillota</taxon>
        <taxon>Clostridia</taxon>
        <taxon>Lachnospirales</taxon>
        <taxon>Lachnospiraceae</taxon>
        <taxon>Blautia</taxon>
    </lineage>
</organism>
<evidence type="ECO:0000313" key="2">
    <source>
        <dbReference type="EMBL" id="GAA6406946.1"/>
    </source>
</evidence>
<comment type="caution">
    <text evidence="2">The sequence shown here is derived from an EMBL/GenBank/DDBJ whole genome shotgun (WGS) entry which is preliminary data.</text>
</comment>
<evidence type="ECO:0000256" key="1">
    <source>
        <dbReference type="SAM" id="MobiDB-lite"/>
    </source>
</evidence>
<feature type="compositionally biased region" description="Basic and acidic residues" evidence="1">
    <location>
        <begin position="20"/>
        <end position="35"/>
    </location>
</feature>
<accession>A0ABQ0B669</accession>
<name>A0ABQ0B669_9FIRM</name>
<feature type="region of interest" description="Disordered" evidence="1">
    <location>
        <begin position="20"/>
        <end position="49"/>
    </location>
</feature>